<organism evidence="4 5">
    <name type="scientific">Agrobacterium tumefaciens</name>
    <dbReference type="NCBI Taxonomy" id="358"/>
    <lineage>
        <taxon>Bacteria</taxon>
        <taxon>Pseudomonadati</taxon>
        <taxon>Pseudomonadota</taxon>
        <taxon>Alphaproteobacteria</taxon>
        <taxon>Hyphomicrobiales</taxon>
        <taxon>Rhizobiaceae</taxon>
        <taxon>Rhizobium/Agrobacterium group</taxon>
        <taxon>Agrobacterium</taxon>
        <taxon>Agrobacterium tumefaciens complex</taxon>
    </lineage>
</organism>
<dbReference type="PANTHER" id="PTHR11014">
    <property type="entry name" value="PEPTIDASE M20 FAMILY MEMBER"/>
    <property type="match status" value="1"/>
</dbReference>
<dbReference type="SUPFAM" id="SSF55031">
    <property type="entry name" value="Bacterial exopeptidase dimerisation domain"/>
    <property type="match status" value="1"/>
</dbReference>
<comment type="cofactor">
    <cofactor evidence="2">
        <name>Mn(2+)</name>
        <dbReference type="ChEBI" id="CHEBI:29035"/>
    </cofactor>
    <text evidence="2">The Mn(2+) ion enhances activity.</text>
</comment>
<dbReference type="GO" id="GO:0046872">
    <property type="term" value="F:metal ion binding"/>
    <property type="evidence" value="ECO:0007669"/>
    <property type="project" value="UniProtKB-KW"/>
</dbReference>
<dbReference type="NCBIfam" id="TIGR01891">
    <property type="entry name" value="amidohydrolases"/>
    <property type="match status" value="1"/>
</dbReference>
<reference evidence="4" key="1">
    <citation type="submission" date="2020-02" db="EMBL/GenBank/DDBJ databases">
        <title>Unexpected conservation and global transmission of agrobacterial virulence plasmids.</title>
        <authorList>
            <person name="Weisberg A.J."/>
            <person name="Davis E.W. II"/>
            <person name="Tabima J.R."/>
            <person name="Belcher M.S."/>
            <person name="Miller M."/>
            <person name="Kuo C.-H."/>
            <person name="Loper J.E."/>
            <person name="Grunwald N.J."/>
            <person name="Putnam M.L."/>
            <person name="Chang J.H."/>
        </authorList>
    </citation>
    <scope>NUCLEOTIDE SEQUENCE</scope>
    <source>
        <strain evidence="4">Q15/94</strain>
        <plasmid evidence="4">pQ15_94_2</plasmid>
    </source>
</reference>
<feature type="binding site" evidence="2">
    <location>
        <position position="99"/>
    </location>
    <ligand>
        <name>Mn(2+)</name>
        <dbReference type="ChEBI" id="CHEBI:29035"/>
        <label>2</label>
    </ligand>
</feature>
<keyword evidence="2" id="KW-0479">Metal-binding</keyword>
<feature type="binding site" evidence="2">
    <location>
        <position position="101"/>
    </location>
    <ligand>
        <name>Mn(2+)</name>
        <dbReference type="ChEBI" id="CHEBI:29035"/>
        <label>2</label>
    </ligand>
</feature>
<dbReference type="GO" id="GO:0019877">
    <property type="term" value="P:diaminopimelate biosynthetic process"/>
    <property type="evidence" value="ECO:0007669"/>
    <property type="project" value="UniProtKB-ARBA"/>
</dbReference>
<dbReference type="Pfam" id="PF07687">
    <property type="entry name" value="M20_dimer"/>
    <property type="match status" value="1"/>
</dbReference>
<evidence type="ECO:0000256" key="2">
    <source>
        <dbReference type="PIRSR" id="PIRSR005962-1"/>
    </source>
</evidence>
<keyword evidence="2" id="KW-0464">Manganese</keyword>
<dbReference type="Pfam" id="PF01546">
    <property type="entry name" value="Peptidase_M20"/>
    <property type="match status" value="1"/>
</dbReference>
<dbReference type="InterPro" id="IPR011650">
    <property type="entry name" value="Peptidase_M20_dimer"/>
</dbReference>
<evidence type="ECO:0000313" key="4">
    <source>
        <dbReference type="EMBL" id="QTG16967.1"/>
    </source>
</evidence>
<evidence type="ECO:0000259" key="3">
    <source>
        <dbReference type="Pfam" id="PF07687"/>
    </source>
</evidence>
<keyword evidence="4" id="KW-0614">Plasmid</keyword>
<accession>A0AAJ4N8V6</accession>
<geneLocation type="plasmid" evidence="4 5">
    <name>pQ15_94_2</name>
</geneLocation>
<dbReference type="InterPro" id="IPR017439">
    <property type="entry name" value="Amidohydrolase"/>
</dbReference>
<sequence length="391" mass="41867">MDVLSDDDRAQLVAYRRQLHAHPELSLEESWTAAFVKDRLLELGIEAYGNLGGHGVVGVIAGTGPGPAVALRADMDALAIHERNDLPYASAISGKMHACGHDGHMAILLGAAVILSRSRDFPGKVYLVFQPAEERFGGARMMLDDGLLDRFPFDRIFGLHNWPGMPAGEVLVHDGPVMAGTSEFELSYIAKGAHAAMPHLSGDPLLAGGHFITGLQQAVARAVDPFEAAVATVGSFQGGDAQNIIPQTAVLKGTLRAFRIETLEFLRERVRVVAASAGAIASCSHQVEFDDPMCPPCVNTPLERDFMRSAVACAGLKNYGGDNRPTMAGDDFGFFLEERPGAYAWIGNGPVAADGMLHQPSYDFNDQIIGPGARLLAMTAIEALVRPSRQR</sequence>
<dbReference type="Gene3D" id="3.30.70.360">
    <property type="match status" value="1"/>
</dbReference>
<dbReference type="Gene3D" id="3.40.630.10">
    <property type="entry name" value="Zn peptidases"/>
    <property type="match status" value="1"/>
</dbReference>
<dbReference type="Proteomes" id="UP000663946">
    <property type="component" value="Plasmid pQ15_94_2"/>
</dbReference>
<protein>
    <submittedName>
        <fullName evidence="4">Amidohydrolase</fullName>
    </submittedName>
</protein>
<name>A0AAJ4N8V6_AGRTU</name>
<dbReference type="SUPFAM" id="SSF53187">
    <property type="entry name" value="Zn-dependent exopeptidases"/>
    <property type="match status" value="1"/>
</dbReference>
<dbReference type="InterPro" id="IPR036264">
    <property type="entry name" value="Bact_exopeptidase_dim_dom"/>
</dbReference>
<evidence type="ECO:0000256" key="1">
    <source>
        <dbReference type="ARBA" id="ARBA00022801"/>
    </source>
</evidence>
<proteinExistence type="predicted"/>
<gene>
    <name evidence="4" type="ORF">G6M86_27075</name>
</gene>
<feature type="binding site" evidence="2">
    <location>
        <position position="134"/>
    </location>
    <ligand>
        <name>Mn(2+)</name>
        <dbReference type="ChEBI" id="CHEBI:29035"/>
        <label>2</label>
    </ligand>
</feature>
<keyword evidence="1" id="KW-0378">Hydrolase</keyword>
<dbReference type="PIRSF" id="PIRSF005962">
    <property type="entry name" value="Pept_M20D_amidohydro"/>
    <property type="match status" value="1"/>
</dbReference>
<dbReference type="PANTHER" id="PTHR11014:SF63">
    <property type="entry name" value="METALLOPEPTIDASE, PUTATIVE (AFU_ORTHOLOGUE AFUA_6G09600)-RELATED"/>
    <property type="match status" value="1"/>
</dbReference>
<feature type="binding site" evidence="2">
    <location>
        <position position="160"/>
    </location>
    <ligand>
        <name>Mn(2+)</name>
        <dbReference type="ChEBI" id="CHEBI:29035"/>
        <label>2</label>
    </ligand>
</feature>
<dbReference type="AlphaFoldDB" id="A0AAJ4N8V6"/>
<dbReference type="InterPro" id="IPR002933">
    <property type="entry name" value="Peptidase_M20"/>
</dbReference>
<feature type="domain" description="Peptidase M20 dimerisation" evidence="3">
    <location>
        <begin position="184"/>
        <end position="275"/>
    </location>
</feature>
<dbReference type="RefSeq" id="WP_333722513.1">
    <property type="nucleotide sequence ID" value="NZ_CP049219.1"/>
</dbReference>
<dbReference type="EMBL" id="CP049219">
    <property type="protein sequence ID" value="QTG16967.1"/>
    <property type="molecule type" value="Genomic_DNA"/>
</dbReference>
<dbReference type="GO" id="GO:0050118">
    <property type="term" value="F:N-acetyldiaminopimelate deacetylase activity"/>
    <property type="evidence" value="ECO:0007669"/>
    <property type="project" value="UniProtKB-ARBA"/>
</dbReference>
<feature type="binding site" evidence="2">
    <location>
        <position position="358"/>
    </location>
    <ligand>
        <name>Mn(2+)</name>
        <dbReference type="ChEBI" id="CHEBI:29035"/>
        <label>2</label>
    </ligand>
</feature>
<evidence type="ECO:0000313" key="5">
    <source>
        <dbReference type="Proteomes" id="UP000663946"/>
    </source>
</evidence>
<dbReference type="FunFam" id="3.30.70.360:FF:000001">
    <property type="entry name" value="N-acetyldiaminopimelate deacetylase"/>
    <property type="match status" value="1"/>
</dbReference>